<protein>
    <submittedName>
        <fullName evidence="1">Uncharacterized protein</fullName>
    </submittedName>
</protein>
<accession>A0ACC0QSC1</accession>
<sequence>MSIPSRFLFDLATSISNTASELGRDFQQGLDSARERGVVISPEEGTISEASAQQATDWRTEYEVPVAVAIPQSRDTDQAEVEFEPGVTPSTGRDVGNKASDGALSAIPPCPQEGRISPNDLSPADFLLRTAAELAKIDIQIAGVYLEEFNDGEVSEESQKQTADRVEEIQTMLAMGSHTHHRNNKEAIAKAHEVIKASETLAKSILRTEIGASSDPESPTNGVVESGLHAGELLTQSIRRCLQALYTALVQQLSCCDEKHFIRLKLTGFVDPMDHGSRPFFDLYLSNGHDCARSYWVESKCTFIRELTHGEEKGCSFIKTSILDKTKLSLLLKETRTQGPETENTSVVEGTQESLGPIQLDVSKEPSSSVTPIVSLASLMEQGESGYETRRLSNAETFLPKERDWLCLNLALSLLHMSSGDWRRVIWYSADPDTKTGIFFLRDPSTQKIVDKTRPYMSWRLQGESSVQKPTKGLHCDTQLLDFARLLIEIHNWKRLPNSQCGKLQPSKEQLRLQLLQYIRDNFRPVDSEFTSALKACLNDAGRIEADAEDRPERIQAYVFENIVKPLHRYLGNPELPKSTLTAMPSSDQAALDSSSQPENTTSIYDLSVNYDEPEEKSPHEKKFWANMAKFTDNYISTLQNPTLSDDVNPWRRQKVRIAVIDSGVREEDAEIVAANANEQIQGYRNFTSSDPNNCEDQIGHGTMVTRLLLTVAPEAEVYIAKISNQKIMPKNQVHRIAEAIKWAVEHWDVDIISISLALSEEHYDINEELTQALDKGKLVFAAAGNPGPYERRAWPARKKGVIAVHATDWSGTGTRTNPNPEGGLNLATLGYNIKMRWPDRNSHGELKNVYISGSSFATPIAAGIAANVLEFARQELEMNEGKKWLLYSHHGMTKILKAMSGQRGDYDFVHPLALWEEAFHGGDWRGLHLPRDNSKNIRKVLNFILA</sequence>
<proteinExistence type="predicted"/>
<dbReference type="EMBL" id="CM046509">
    <property type="protein sequence ID" value="KAI8663494.1"/>
    <property type="molecule type" value="Genomic_DNA"/>
</dbReference>
<dbReference type="Proteomes" id="UP001065298">
    <property type="component" value="Chromosome 7"/>
</dbReference>
<name>A0ACC0QSC1_9HYPO</name>
<keyword evidence="2" id="KW-1185">Reference proteome</keyword>
<reference evidence="1" key="1">
    <citation type="submission" date="2022-06" db="EMBL/GenBank/DDBJ databases">
        <title>Fusarium solani species complex genomes reveal bases of compartmentalisation and animal pathogenesis.</title>
        <authorList>
            <person name="Tsai I.J."/>
        </authorList>
    </citation>
    <scope>NUCLEOTIDE SEQUENCE</scope>
    <source>
        <strain evidence="1">Fu6.1</strain>
    </source>
</reference>
<evidence type="ECO:0000313" key="1">
    <source>
        <dbReference type="EMBL" id="KAI8663494.1"/>
    </source>
</evidence>
<organism evidence="1 2">
    <name type="scientific">Fusarium keratoplasticum</name>
    <dbReference type="NCBI Taxonomy" id="1328300"/>
    <lineage>
        <taxon>Eukaryota</taxon>
        <taxon>Fungi</taxon>
        <taxon>Dikarya</taxon>
        <taxon>Ascomycota</taxon>
        <taxon>Pezizomycotina</taxon>
        <taxon>Sordariomycetes</taxon>
        <taxon>Hypocreomycetidae</taxon>
        <taxon>Hypocreales</taxon>
        <taxon>Nectriaceae</taxon>
        <taxon>Fusarium</taxon>
        <taxon>Fusarium solani species complex</taxon>
    </lineage>
</organism>
<evidence type="ECO:0000313" key="2">
    <source>
        <dbReference type="Proteomes" id="UP001065298"/>
    </source>
</evidence>
<gene>
    <name evidence="1" type="ORF">NCS57_00950600</name>
</gene>
<comment type="caution">
    <text evidence="1">The sequence shown here is derived from an EMBL/GenBank/DDBJ whole genome shotgun (WGS) entry which is preliminary data.</text>
</comment>